<feature type="domain" description="DDE-1" evidence="1">
    <location>
        <begin position="50"/>
        <end position="178"/>
    </location>
</feature>
<dbReference type="AlphaFoldDB" id="A0A6A5R8J6"/>
<protein>
    <submittedName>
        <fullName evidence="2">DDE-domain-containing protein</fullName>
    </submittedName>
</protein>
<dbReference type="OrthoDB" id="2917041at2759"/>
<reference evidence="2" key="1">
    <citation type="journal article" date="2020" name="Stud. Mycol.">
        <title>101 Dothideomycetes genomes: a test case for predicting lifestyles and emergence of pathogens.</title>
        <authorList>
            <person name="Haridas S."/>
            <person name="Albert R."/>
            <person name="Binder M."/>
            <person name="Bloem J."/>
            <person name="Labutti K."/>
            <person name="Salamov A."/>
            <person name="Andreopoulos B."/>
            <person name="Baker S."/>
            <person name="Barry K."/>
            <person name="Bills G."/>
            <person name="Bluhm B."/>
            <person name="Cannon C."/>
            <person name="Castanera R."/>
            <person name="Culley D."/>
            <person name="Daum C."/>
            <person name="Ezra D."/>
            <person name="Gonzalez J."/>
            <person name="Henrissat B."/>
            <person name="Kuo A."/>
            <person name="Liang C."/>
            <person name="Lipzen A."/>
            <person name="Lutzoni F."/>
            <person name="Magnuson J."/>
            <person name="Mondo S."/>
            <person name="Nolan M."/>
            <person name="Ohm R."/>
            <person name="Pangilinan J."/>
            <person name="Park H.-J."/>
            <person name="Ramirez L."/>
            <person name="Alfaro M."/>
            <person name="Sun H."/>
            <person name="Tritt A."/>
            <person name="Yoshinaga Y."/>
            <person name="Zwiers L.-H."/>
            <person name="Turgeon B."/>
            <person name="Goodwin S."/>
            <person name="Spatafora J."/>
            <person name="Crous P."/>
            <person name="Grigoriev I."/>
        </authorList>
    </citation>
    <scope>NUCLEOTIDE SEQUENCE</scope>
    <source>
        <strain evidence="2">CBS 183.55</strain>
    </source>
</reference>
<dbReference type="Proteomes" id="UP000800082">
    <property type="component" value="Unassembled WGS sequence"/>
</dbReference>
<dbReference type="GO" id="GO:0005634">
    <property type="term" value="C:nucleus"/>
    <property type="evidence" value="ECO:0007669"/>
    <property type="project" value="TreeGrafter"/>
</dbReference>
<sequence length="179" mass="20573">FQSHRAAAAAFNVNQRRLSERASNTPFQLNVRANCQKLTATKEQTIPGDREWVTVIQSICAAGYATPPFIIYKGRIHISAWYEETDIPHNWKLSVSENSWTNNALSLEWLKHFDAHTRARQVGGYRLLILDGHESHLNQDFKDYCLDNKILTLSMPAYLSHILQLLDVVCFSPLKRKYS</sequence>
<dbReference type="GeneID" id="54351768"/>
<dbReference type="PANTHER" id="PTHR19303">
    <property type="entry name" value="TRANSPOSON"/>
    <property type="match status" value="1"/>
</dbReference>
<dbReference type="PANTHER" id="PTHR19303:SF74">
    <property type="entry name" value="POGO TRANSPOSABLE ELEMENT WITH KRAB DOMAIN"/>
    <property type="match status" value="1"/>
</dbReference>
<accession>A0A6A5R8J6</accession>
<evidence type="ECO:0000313" key="3">
    <source>
        <dbReference type="Proteomes" id="UP000800082"/>
    </source>
</evidence>
<evidence type="ECO:0000313" key="2">
    <source>
        <dbReference type="EMBL" id="KAF1923639.1"/>
    </source>
</evidence>
<gene>
    <name evidence="2" type="ORF">M421DRAFT_425527</name>
</gene>
<dbReference type="EMBL" id="ML979002">
    <property type="protein sequence ID" value="KAF1923639.1"/>
    <property type="molecule type" value="Genomic_DNA"/>
</dbReference>
<dbReference type="InterPro" id="IPR004875">
    <property type="entry name" value="DDE_SF_endonuclease_dom"/>
</dbReference>
<dbReference type="InterPro" id="IPR050863">
    <property type="entry name" value="CenT-Element_Derived"/>
</dbReference>
<name>A0A6A5R8J6_9PLEO</name>
<dbReference type="RefSeq" id="XP_033443892.1">
    <property type="nucleotide sequence ID" value="XM_033594100.1"/>
</dbReference>
<keyword evidence="3" id="KW-1185">Reference proteome</keyword>
<dbReference type="GO" id="GO:0003677">
    <property type="term" value="F:DNA binding"/>
    <property type="evidence" value="ECO:0007669"/>
    <property type="project" value="TreeGrafter"/>
</dbReference>
<feature type="non-terminal residue" evidence="2">
    <location>
        <position position="1"/>
    </location>
</feature>
<proteinExistence type="predicted"/>
<evidence type="ECO:0000259" key="1">
    <source>
        <dbReference type="Pfam" id="PF03184"/>
    </source>
</evidence>
<dbReference type="Pfam" id="PF03184">
    <property type="entry name" value="DDE_1"/>
    <property type="match status" value="1"/>
</dbReference>
<organism evidence="2 3">
    <name type="scientific">Didymella exigua CBS 183.55</name>
    <dbReference type="NCBI Taxonomy" id="1150837"/>
    <lineage>
        <taxon>Eukaryota</taxon>
        <taxon>Fungi</taxon>
        <taxon>Dikarya</taxon>
        <taxon>Ascomycota</taxon>
        <taxon>Pezizomycotina</taxon>
        <taxon>Dothideomycetes</taxon>
        <taxon>Pleosporomycetidae</taxon>
        <taxon>Pleosporales</taxon>
        <taxon>Pleosporineae</taxon>
        <taxon>Didymellaceae</taxon>
        <taxon>Didymella</taxon>
    </lineage>
</organism>